<evidence type="ECO:0000259" key="9">
    <source>
        <dbReference type="PROSITE" id="PS50011"/>
    </source>
</evidence>
<dbReference type="STRING" id="1392877.SAMN05216221_2344"/>
<reference evidence="11" key="1">
    <citation type="submission" date="2016-10" db="EMBL/GenBank/DDBJ databases">
        <authorList>
            <person name="Varghese N."/>
            <person name="Submissions S."/>
        </authorList>
    </citation>
    <scope>NUCLEOTIDE SEQUENCE [LARGE SCALE GENOMIC DNA]</scope>
    <source>
        <strain evidence="11">KCTC 32247</strain>
    </source>
</reference>
<dbReference type="EMBL" id="LT629751">
    <property type="protein sequence ID" value="SDS67299.1"/>
    <property type="molecule type" value="Genomic_DNA"/>
</dbReference>
<dbReference type="AlphaFoldDB" id="A0A1H1U615"/>
<dbReference type="GO" id="GO:0005524">
    <property type="term" value="F:ATP binding"/>
    <property type="evidence" value="ECO:0007669"/>
    <property type="project" value="UniProtKB-UniRule"/>
</dbReference>
<feature type="repeat" description="TPR" evidence="5">
    <location>
        <begin position="485"/>
        <end position="518"/>
    </location>
</feature>
<dbReference type="InterPro" id="IPR019734">
    <property type="entry name" value="TPR_rpt"/>
</dbReference>
<keyword evidence="8" id="KW-1133">Transmembrane helix</keyword>
<dbReference type="OrthoDB" id="9801841at2"/>
<keyword evidence="5" id="KW-0802">TPR repeat</keyword>
<dbReference type="PROSITE" id="PS50011">
    <property type="entry name" value="PROTEIN_KINASE_DOM"/>
    <property type="match status" value="1"/>
</dbReference>
<keyword evidence="2 6" id="KW-0547">Nucleotide-binding</keyword>
<name>A0A1H1U615_9PSED</name>
<dbReference type="InterPro" id="IPR011009">
    <property type="entry name" value="Kinase-like_dom_sf"/>
</dbReference>
<dbReference type="InterPro" id="IPR011990">
    <property type="entry name" value="TPR-like_helical_dom_sf"/>
</dbReference>
<dbReference type="SUPFAM" id="SSF56112">
    <property type="entry name" value="Protein kinase-like (PK-like)"/>
    <property type="match status" value="1"/>
</dbReference>
<keyword evidence="11" id="KW-1185">Reference proteome</keyword>
<keyword evidence="8" id="KW-0812">Transmembrane</keyword>
<dbReference type="Pfam" id="PF00069">
    <property type="entry name" value="Pkinase"/>
    <property type="match status" value="1"/>
</dbReference>
<protein>
    <submittedName>
        <fullName evidence="10">Serine/threonine protein kinase</fullName>
    </submittedName>
</protein>
<keyword evidence="10" id="KW-0723">Serine/threonine-protein kinase</keyword>
<dbReference type="Gene3D" id="3.30.200.20">
    <property type="entry name" value="Phosphorylase Kinase, domain 1"/>
    <property type="match status" value="1"/>
</dbReference>
<dbReference type="CDD" id="cd14014">
    <property type="entry name" value="STKc_PknB_like"/>
    <property type="match status" value="1"/>
</dbReference>
<keyword evidence="4 6" id="KW-0067">ATP-binding</keyword>
<feature type="region of interest" description="Disordered" evidence="7">
    <location>
        <begin position="535"/>
        <end position="567"/>
    </location>
</feature>
<feature type="compositionally biased region" description="Low complexity" evidence="7">
    <location>
        <begin position="538"/>
        <end position="556"/>
    </location>
</feature>
<dbReference type="SMART" id="SM00028">
    <property type="entry name" value="TPR"/>
    <property type="match status" value="2"/>
</dbReference>
<evidence type="ECO:0000313" key="10">
    <source>
        <dbReference type="EMBL" id="SDS67299.1"/>
    </source>
</evidence>
<feature type="transmembrane region" description="Helical" evidence="8">
    <location>
        <begin position="302"/>
        <end position="324"/>
    </location>
</feature>
<dbReference type="PROSITE" id="PS00107">
    <property type="entry name" value="PROTEIN_KINASE_ATP"/>
    <property type="match status" value="1"/>
</dbReference>
<evidence type="ECO:0000256" key="1">
    <source>
        <dbReference type="ARBA" id="ARBA00022679"/>
    </source>
</evidence>
<evidence type="ECO:0000256" key="3">
    <source>
        <dbReference type="ARBA" id="ARBA00022777"/>
    </source>
</evidence>
<evidence type="ECO:0000256" key="4">
    <source>
        <dbReference type="ARBA" id="ARBA00022840"/>
    </source>
</evidence>
<sequence>MSDSALQIPGYTLHGPLGKGGMAEVHLATQQSLQRKVAIKILSKSEDQEFIQRFIKEGHLVASLHHPAIITIYDIDQLADGRHYLAMEYLPGGDLARHKGEVFAAERALAIVRQIASGLAVVHDKGLVHRDVKPANILFRGDGTAVLTDFGVAKDLDLDSELTQFGIAVGSPAYSSPEQAQCQPLDARSDIYSLGVILLEMLTGSNPFRAGNYTQTVMNHLQMAPPLLPTPLAACQGLLVRMLAKDPAQRFPDCRALLAALDKIELVDPEATRIGPAVGLNATRADALPAAPAATSPGPRKAVWPVLLSVLALLVTLTAGGLYWQQQRQIDDLLTRAEQRLAEGQLVEPLQDNAEHYFHEVLRIDQRNQAALAGLARVKAARIAGLLSIGEQRLVEGQLVEPAQDSAEHYFRAALELDAEHTAALDGVRRLQEARIAAHLARAEQSIAEQRLLQPEDDSAVFYYRQILDWAPGNPQALEGLQRVAALYRDLARASYRRGDFPEALDMIERGLQVQPDHAELLAMRDEHQELLAEARAARAARASRPAAQPRQQSSAGSTQNGDANPIKRVWNNLFGN</sequence>
<evidence type="ECO:0000256" key="6">
    <source>
        <dbReference type="PROSITE-ProRule" id="PRU10141"/>
    </source>
</evidence>
<organism evidence="10 11">
    <name type="scientific">Pseudomonas oryzae</name>
    <dbReference type="NCBI Taxonomy" id="1392877"/>
    <lineage>
        <taxon>Bacteria</taxon>
        <taxon>Pseudomonadati</taxon>
        <taxon>Pseudomonadota</taxon>
        <taxon>Gammaproteobacteria</taxon>
        <taxon>Pseudomonadales</taxon>
        <taxon>Pseudomonadaceae</taxon>
        <taxon>Pseudomonas</taxon>
    </lineage>
</organism>
<proteinExistence type="predicted"/>
<feature type="binding site" evidence="6">
    <location>
        <position position="40"/>
    </location>
    <ligand>
        <name>ATP</name>
        <dbReference type="ChEBI" id="CHEBI:30616"/>
    </ligand>
</feature>
<evidence type="ECO:0000313" key="11">
    <source>
        <dbReference type="Proteomes" id="UP000243359"/>
    </source>
</evidence>
<dbReference type="SUPFAM" id="SSF48452">
    <property type="entry name" value="TPR-like"/>
    <property type="match status" value="1"/>
</dbReference>
<gene>
    <name evidence="10" type="ORF">SAMN05216221_2344</name>
</gene>
<dbReference type="InterPro" id="IPR017441">
    <property type="entry name" value="Protein_kinase_ATP_BS"/>
</dbReference>
<evidence type="ECO:0000256" key="5">
    <source>
        <dbReference type="PROSITE-ProRule" id="PRU00339"/>
    </source>
</evidence>
<evidence type="ECO:0000256" key="8">
    <source>
        <dbReference type="SAM" id="Phobius"/>
    </source>
</evidence>
<dbReference type="Gene3D" id="1.10.510.10">
    <property type="entry name" value="Transferase(Phosphotransferase) domain 1"/>
    <property type="match status" value="1"/>
</dbReference>
<dbReference type="PROSITE" id="PS50005">
    <property type="entry name" value="TPR"/>
    <property type="match status" value="1"/>
</dbReference>
<feature type="domain" description="Protein kinase" evidence="9">
    <location>
        <begin position="11"/>
        <end position="267"/>
    </location>
</feature>
<dbReference type="Proteomes" id="UP000243359">
    <property type="component" value="Chromosome I"/>
</dbReference>
<dbReference type="GO" id="GO:0004674">
    <property type="term" value="F:protein serine/threonine kinase activity"/>
    <property type="evidence" value="ECO:0007669"/>
    <property type="project" value="UniProtKB-KW"/>
</dbReference>
<dbReference type="InterPro" id="IPR008271">
    <property type="entry name" value="Ser/Thr_kinase_AS"/>
</dbReference>
<dbReference type="SMART" id="SM00220">
    <property type="entry name" value="S_TKc"/>
    <property type="match status" value="1"/>
</dbReference>
<accession>A0A1H1U615</accession>
<keyword evidence="3 10" id="KW-0418">Kinase</keyword>
<keyword evidence="1" id="KW-0808">Transferase</keyword>
<keyword evidence="8" id="KW-0472">Membrane</keyword>
<dbReference type="PANTHER" id="PTHR43289">
    <property type="entry name" value="MITOGEN-ACTIVATED PROTEIN KINASE KINASE KINASE 20-RELATED"/>
    <property type="match status" value="1"/>
</dbReference>
<dbReference type="PANTHER" id="PTHR43289:SF6">
    <property type="entry name" value="SERINE_THREONINE-PROTEIN KINASE NEKL-3"/>
    <property type="match status" value="1"/>
</dbReference>
<dbReference type="RefSeq" id="WP_090349106.1">
    <property type="nucleotide sequence ID" value="NZ_LT629751.1"/>
</dbReference>
<dbReference type="InterPro" id="IPR000719">
    <property type="entry name" value="Prot_kinase_dom"/>
</dbReference>
<evidence type="ECO:0000256" key="2">
    <source>
        <dbReference type="ARBA" id="ARBA00022741"/>
    </source>
</evidence>
<evidence type="ECO:0000256" key="7">
    <source>
        <dbReference type="SAM" id="MobiDB-lite"/>
    </source>
</evidence>
<dbReference type="Gene3D" id="1.25.40.10">
    <property type="entry name" value="Tetratricopeptide repeat domain"/>
    <property type="match status" value="1"/>
</dbReference>
<dbReference type="PROSITE" id="PS00108">
    <property type="entry name" value="PROTEIN_KINASE_ST"/>
    <property type="match status" value="1"/>
</dbReference>